<dbReference type="AlphaFoldDB" id="A0A7S2A9P4"/>
<accession>A0A7S2A9P4</accession>
<feature type="region of interest" description="Disordered" evidence="1">
    <location>
        <begin position="44"/>
        <end position="69"/>
    </location>
</feature>
<name>A0A7S2A9P4_TRICV</name>
<organism evidence="2">
    <name type="scientific">Trieres chinensis</name>
    <name type="common">Marine centric diatom</name>
    <name type="synonym">Odontella sinensis</name>
    <dbReference type="NCBI Taxonomy" id="1514140"/>
    <lineage>
        <taxon>Eukaryota</taxon>
        <taxon>Sar</taxon>
        <taxon>Stramenopiles</taxon>
        <taxon>Ochrophyta</taxon>
        <taxon>Bacillariophyta</taxon>
        <taxon>Mediophyceae</taxon>
        <taxon>Biddulphiophycidae</taxon>
        <taxon>Eupodiscales</taxon>
        <taxon>Parodontellaceae</taxon>
        <taxon>Trieres</taxon>
    </lineage>
</organism>
<sequence length="158" mass="17439">MLRFLTRTSHRFLSSNVAAVSKTAGYWDSRSMCPRLADLASSRPSSLIAPPRSSIAKPRPFSSGATLSDDDLRSRLEDFQEQFAEARLCIEDCADAADTTYFDEEADAAREAVDLALKTFESILAELDEETKGRVVRQNGLKVEQLKGELELVLNGGH</sequence>
<dbReference type="PANTHER" id="PTHR35706:SF1">
    <property type="entry name" value="EMBRYOGENESIS-LIKE PROTEIN"/>
    <property type="match status" value="1"/>
</dbReference>
<dbReference type="InterPro" id="IPR053325">
    <property type="entry name" value="H3-Acetyl_Activator"/>
</dbReference>
<evidence type="ECO:0000313" key="2">
    <source>
        <dbReference type="EMBL" id="CAD9361973.1"/>
    </source>
</evidence>
<proteinExistence type="predicted"/>
<reference evidence="2" key="1">
    <citation type="submission" date="2021-01" db="EMBL/GenBank/DDBJ databases">
        <authorList>
            <person name="Corre E."/>
            <person name="Pelletier E."/>
            <person name="Niang G."/>
            <person name="Scheremetjew M."/>
            <person name="Finn R."/>
            <person name="Kale V."/>
            <person name="Holt S."/>
            <person name="Cochrane G."/>
            <person name="Meng A."/>
            <person name="Brown T."/>
            <person name="Cohen L."/>
        </authorList>
    </citation>
    <scope>NUCLEOTIDE SEQUENCE</scope>
    <source>
        <strain evidence="2">Grunow 1884</strain>
    </source>
</reference>
<dbReference type="EMBL" id="HBGO01038491">
    <property type="protein sequence ID" value="CAD9361973.1"/>
    <property type="molecule type" value="Transcribed_RNA"/>
</dbReference>
<dbReference type="PANTHER" id="PTHR35706">
    <property type="entry name" value="F14O23.11 PROTEIN"/>
    <property type="match status" value="1"/>
</dbReference>
<gene>
    <name evidence="2" type="ORF">OSIN01602_LOCUS22295</name>
</gene>
<protein>
    <submittedName>
        <fullName evidence="2">Uncharacterized protein</fullName>
    </submittedName>
</protein>
<evidence type="ECO:0000256" key="1">
    <source>
        <dbReference type="SAM" id="MobiDB-lite"/>
    </source>
</evidence>